<evidence type="ECO:0000313" key="3">
    <source>
        <dbReference type="Proteomes" id="UP001610334"/>
    </source>
</evidence>
<feature type="region of interest" description="Disordered" evidence="1">
    <location>
        <begin position="185"/>
        <end position="205"/>
    </location>
</feature>
<accession>A0ABR4HRN5</accession>
<feature type="region of interest" description="Disordered" evidence="1">
    <location>
        <begin position="64"/>
        <end position="85"/>
    </location>
</feature>
<organism evidence="2 3">
    <name type="scientific">Aspergillus granulosus</name>
    <dbReference type="NCBI Taxonomy" id="176169"/>
    <lineage>
        <taxon>Eukaryota</taxon>
        <taxon>Fungi</taxon>
        <taxon>Dikarya</taxon>
        <taxon>Ascomycota</taxon>
        <taxon>Pezizomycotina</taxon>
        <taxon>Eurotiomycetes</taxon>
        <taxon>Eurotiomycetidae</taxon>
        <taxon>Eurotiales</taxon>
        <taxon>Aspergillaceae</taxon>
        <taxon>Aspergillus</taxon>
        <taxon>Aspergillus subgen. Nidulantes</taxon>
    </lineage>
</organism>
<reference evidence="2 3" key="1">
    <citation type="submission" date="2024-07" db="EMBL/GenBank/DDBJ databases">
        <title>Section-level genome sequencing and comparative genomics of Aspergillus sections Usti and Cavernicolus.</title>
        <authorList>
            <consortium name="Lawrence Berkeley National Laboratory"/>
            <person name="Nybo J.L."/>
            <person name="Vesth T.C."/>
            <person name="Theobald S."/>
            <person name="Frisvad J.C."/>
            <person name="Larsen T.O."/>
            <person name="Kjaerboelling I."/>
            <person name="Rothschild-Mancinelli K."/>
            <person name="Lyhne E.K."/>
            <person name="Kogle M.E."/>
            <person name="Barry K."/>
            <person name="Clum A."/>
            <person name="Na H."/>
            <person name="Ledsgaard L."/>
            <person name="Lin J."/>
            <person name="Lipzen A."/>
            <person name="Kuo A."/>
            <person name="Riley R."/>
            <person name="Mondo S."/>
            <person name="Labutti K."/>
            <person name="Haridas S."/>
            <person name="Pangalinan J."/>
            <person name="Salamov A.A."/>
            <person name="Simmons B.A."/>
            <person name="Magnuson J.K."/>
            <person name="Chen J."/>
            <person name="Drula E."/>
            <person name="Henrissat B."/>
            <person name="Wiebenga A."/>
            <person name="Lubbers R.J."/>
            <person name="Gomes A.C."/>
            <person name="Makela M.R."/>
            <person name="Stajich J."/>
            <person name="Grigoriev I.V."/>
            <person name="Mortensen U.H."/>
            <person name="De Vries R.P."/>
            <person name="Baker S.E."/>
            <person name="Andersen M.R."/>
        </authorList>
    </citation>
    <scope>NUCLEOTIDE SEQUENCE [LARGE SCALE GENOMIC DNA]</scope>
    <source>
        <strain evidence="2 3">CBS 588.65</strain>
    </source>
</reference>
<evidence type="ECO:0000256" key="1">
    <source>
        <dbReference type="SAM" id="MobiDB-lite"/>
    </source>
</evidence>
<protein>
    <submittedName>
        <fullName evidence="2">Uncharacterized protein</fullName>
    </submittedName>
</protein>
<evidence type="ECO:0000313" key="2">
    <source>
        <dbReference type="EMBL" id="KAL2817363.1"/>
    </source>
</evidence>
<gene>
    <name evidence="2" type="ORF">BJX63DRAFT_385808</name>
</gene>
<proteinExistence type="predicted"/>
<dbReference type="EMBL" id="JBFXLT010000018">
    <property type="protein sequence ID" value="KAL2817363.1"/>
    <property type="molecule type" value="Genomic_DNA"/>
</dbReference>
<sequence length="252" mass="26818">MRSSTAAGRVAGLASLCNLPCPGLPGARARAALRDGPKKPVTQQPCGTSLAPMHSYYLTLGAGSHDESRRCSAPDLETDDRTQHDSAWGGCAGSADEHPAGKTIQIQGWSLAQRALTSREYEDWLAPAVVVGQGWIPDRHGIASPDERCRAQVARPRPPSTKLVVNQVHPSTAGVCRGALAVALPRQAKPTSRSRPTHDRNRPLRTQCRQRTLPAHLTGPEAQDRLTPQSPTLSLATLAGMESLLGQSEPGC</sequence>
<dbReference type="Proteomes" id="UP001610334">
    <property type="component" value="Unassembled WGS sequence"/>
</dbReference>
<keyword evidence="3" id="KW-1185">Reference proteome</keyword>
<name>A0ABR4HRN5_9EURO</name>
<comment type="caution">
    <text evidence="2">The sequence shown here is derived from an EMBL/GenBank/DDBJ whole genome shotgun (WGS) entry which is preliminary data.</text>
</comment>